<keyword evidence="5" id="KW-1015">Disulfide bond</keyword>
<gene>
    <name evidence="12" type="primary">DOT5</name>
    <name evidence="12" type="ORF">V5O48_009733</name>
</gene>
<dbReference type="CDD" id="cd03017">
    <property type="entry name" value="PRX_BCP"/>
    <property type="match status" value="1"/>
</dbReference>
<dbReference type="Gene3D" id="3.40.30.10">
    <property type="entry name" value="Glutaredoxin"/>
    <property type="match status" value="1"/>
</dbReference>
<feature type="compositionally biased region" description="Low complexity" evidence="10">
    <location>
        <begin position="42"/>
        <end position="66"/>
    </location>
</feature>
<dbReference type="Proteomes" id="UP001465976">
    <property type="component" value="Unassembled WGS sequence"/>
</dbReference>
<comment type="catalytic activity">
    <reaction evidence="9">
        <text>a hydroperoxide + [thioredoxin]-dithiol = an alcohol + [thioredoxin]-disulfide + H2O</text>
        <dbReference type="Rhea" id="RHEA:62620"/>
        <dbReference type="Rhea" id="RHEA-COMP:10698"/>
        <dbReference type="Rhea" id="RHEA-COMP:10700"/>
        <dbReference type="ChEBI" id="CHEBI:15377"/>
        <dbReference type="ChEBI" id="CHEBI:29950"/>
        <dbReference type="ChEBI" id="CHEBI:30879"/>
        <dbReference type="ChEBI" id="CHEBI:35924"/>
        <dbReference type="ChEBI" id="CHEBI:50058"/>
        <dbReference type="EC" id="1.11.1.24"/>
    </reaction>
</comment>
<dbReference type="InterPro" id="IPR036249">
    <property type="entry name" value="Thioredoxin-like_sf"/>
</dbReference>
<keyword evidence="6" id="KW-0676">Redox-active center</keyword>
<evidence type="ECO:0000256" key="4">
    <source>
        <dbReference type="ARBA" id="ARBA00023002"/>
    </source>
</evidence>
<dbReference type="PANTHER" id="PTHR42801:SF23">
    <property type="entry name" value="PEROXIREDOXIN DOT5"/>
    <property type="match status" value="1"/>
</dbReference>
<reference evidence="12 13" key="1">
    <citation type="submission" date="2024-02" db="EMBL/GenBank/DDBJ databases">
        <title>A draft genome for the cacao thread blight pathogen Marasmius crinis-equi.</title>
        <authorList>
            <person name="Cohen S.P."/>
            <person name="Baruah I.K."/>
            <person name="Amoako-Attah I."/>
            <person name="Bukari Y."/>
            <person name="Meinhardt L.W."/>
            <person name="Bailey B.A."/>
        </authorList>
    </citation>
    <scope>NUCLEOTIDE SEQUENCE [LARGE SCALE GENOMIC DNA]</scope>
    <source>
        <strain evidence="12 13">GH-76</strain>
    </source>
</reference>
<feature type="region of interest" description="Disordered" evidence="10">
    <location>
        <begin position="259"/>
        <end position="312"/>
    </location>
</feature>
<evidence type="ECO:0000256" key="8">
    <source>
        <dbReference type="ARBA" id="ARBA00038489"/>
    </source>
</evidence>
<dbReference type="SUPFAM" id="SSF52833">
    <property type="entry name" value="Thioredoxin-like"/>
    <property type="match status" value="1"/>
</dbReference>
<feature type="domain" description="Thioredoxin" evidence="11">
    <location>
        <begin position="116"/>
        <end position="263"/>
    </location>
</feature>
<accession>A0ABR3FAD3</accession>
<keyword evidence="4 12" id="KW-0560">Oxidoreductase</keyword>
<sequence>MSAAAAEPIADTTAIAPDAEVKPSEPVADAQATAEASEEPAQESSETAAAAPSARRSSRISAQPAKETAKPKKPAAPKNQRKRTVDEAQEEEGEGAEKNGTASKKTKTVVPDIPSIDIGDPLPTLTLKNEKDEDVDVSKLAAEKGVVVFLVPKADTPGCTTQACGFRDVYADFSGLGYDVYCLSADTTTAQSKWQSKKNLSYSLLSDPKRVFIAALGAAEKNKTKRSHFIFEKGTGKLVDKKNPVKPADSPTLALEFIKQHGSSPMEGTATTNEEASAAPKDANGHADAPATEVADAPPAEKAEAEPVPMET</sequence>
<proteinExistence type="inferred from homology"/>
<organism evidence="12 13">
    <name type="scientific">Marasmius crinis-equi</name>
    <dbReference type="NCBI Taxonomy" id="585013"/>
    <lineage>
        <taxon>Eukaryota</taxon>
        <taxon>Fungi</taxon>
        <taxon>Dikarya</taxon>
        <taxon>Basidiomycota</taxon>
        <taxon>Agaricomycotina</taxon>
        <taxon>Agaricomycetes</taxon>
        <taxon>Agaricomycetidae</taxon>
        <taxon>Agaricales</taxon>
        <taxon>Marasmiineae</taxon>
        <taxon>Marasmiaceae</taxon>
        <taxon>Marasmius</taxon>
    </lineage>
</organism>
<comment type="caution">
    <text evidence="12">The sequence shown here is derived from an EMBL/GenBank/DDBJ whole genome shotgun (WGS) entry which is preliminary data.</text>
</comment>
<protein>
    <recommendedName>
        <fullName evidence="1">thioredoxin-dependent peroxiredoxin</fullName>
        <ecNumber evidence="1">1.11.1.24</ecNumber>
    </recommendedName>
    <alternativeName>
        <fullName evidence="7">Thioredoxin peroxidase</fullName>
    </alternativeName>
</protein>
<name>A0ABR3FAD3_9AGAR</name>
<dbReference type="GO" id="GO:0140824">
    <property type="term" value="F:thioredoxin-dependent peroxiredoxin activity"/>
    <property type="evidence" value="ECO:0007669"/>
    <property type="project" value="UniProtKB-EC"/>
</dbReference>
<evidence type="ECO:0000259" key="11">
    <source>
        <dbReference type="PROSITE" id="PS51352"/>
    </source>
</evidence>
<dbReference type="PANTHER" id="PTHR42801">
    <property type="entry name" value="THIOREDOXIN-DEPENDENT PEROXIDE REDUCTASE"/>
    <property type="match status" value="1"/>
</dbReference>
<feature type="region of interest" description="Disordered" evidence="10">
    <location>
        <begin position="1"/>
        <end position="115"/>
    </location>
</feature>
<evidence type="ECO:0000256" key="1">
    <source>
        <dbReference type="ARBA" id="ARBA00013017"/>
    </source>
</evidence>
<dbReference type="InterPro" id="IPR013766">
    <property type="entry name" value="Thioredoxin_domain"/>
</dbReference>
<evidence type="ECO:0000256" key="6">
    <source>
        <dbReference type="ARBA" id="ARBA00023284"/>
    </source>
</evidence>
<keyword evidence="2 12" id="KW-0575">Peroxidase</keyword>
<dbReference type="Pfam" id="PF00578">
    <property type="entry name" value="AhpC-TSA"/>
    <property type="match status" value="1"/>
</dbReference>
<dbReference type="PROSITE" id="PS51352">
    <property type="entry name" value="THIOREDOXIN_2"/>
    <property type="match status" value="1"/>
</dbReference>
<keyword evidence="3" id="KW-0049">Antioxidant</keyword>
<feature type="compositionally biased region" description="Low complexity" evidence="10">
    <location>
        <begin position="1"/>
        <end position="17"/>
    </location>
</feature>
<evidence type="ECO:0000256" key="9">
    <source>
        <dbReference type="ARBA" id="ARBA00049091"/>
    </source>
</evidence>
<evidence type="ECO:0000256" key="2">
    <source>
        <dbReference type="ARBA" id="ARBA00022559"/>
    </source>
</evidence>
<dbReference type="EMBL" id="JBAHYK010000653">
    <property type="protein sequence ID" value="KAL0572225.1"/>
    <property type="molecule type" value="Genomic_DNA"/>
</dbReference>
<dbReference type="EC" id="1.11.1.24" evidence="1"/>
<evidence type="ECO:0000313" key="12">
    <source>
        <dbReference type="EMBL" id="KAL0572225.1"/>
    </source>
</evidence>
<dbReference type="InterPro" id="IPR050924">
    <property type="entry name" value="Peroxiredoxin_BCP/PrxQ"/>
</dbReference>
<evidence type="ECO:0000256" key="5">
    <source>
        <dbReference type="ARBA" id="ARBA00023157"/>
    </source>
</evidence>
<keyword evidence="13" id="KW-1185">Reference proteome</keyword>
<evidence type="ECO:0000256" key="3">
    <source>
        <dbReference type="ARBA" id="ARBA00022862"/>
    </source>
</evidence>
<dbReference type="InterPro" id="IPR000866">
    <property type="entry name" value="AhpC/TSA"/>
</dbReference>
<comment type="similarity">
    <text evidence="8">Belongs to the peroxiredoxin family. BCP/PrxQ subfamily.</text>
</comment>
<evidence type="ECO:0000313" key="13">
    <source>
        <dbReference type="Proteomes" id="UP001465976"/>
    </source>
</evidence>
<feature type="compositionally biased region" description="Basic residues" evidence="10">
    <location>
        <begin position="71"/>
        <end position="82"/>
    </location>
</feature>
<evidence type="ECO:0000256" key="7">
    <source>
        <dbReference type="ARBA" id="ARBA00032824"/>
    </source>
</evidence>
<evidence type="ECO:0000256" key="10">
    <source>
        <dbReference type="SAM" id="MobiDB-lite"/>
    </source>
</evidence>